<evidence type="ECO:0000313" key="2">
    <source>
        <dbReference type="EMBL" id="NNU80012.1"/>
    </source>
</evidence>
<feature type="transmembrane region" description="Helical" evidence="1">
    <location>
        <begin position="54"/>
        <end position="76"/>
    </location>
</feature>
<evidence type="ECO:0000256" key="1">
    <source>
        <dbReference type="SAM" id="Phobius"/>
    </source>
</evidence>
<keyword evidence="1" id="KW-0812">Transmembrane</keyword>
<reference evidence="2 3" key="1">
    <citation type="submission" date="2020-05" db="EMBL/GenBank/DDBJ databases">
        <title>Gimesia benthica sp. nov., a novel planctomycete isolated from a deep-sea water sample of the Northwest Indian Ocean.</title>
        <authorList>
            <person name="Wang J."/>
            <person name="Ruan C."/>
            <person name="Song L."/>
            <person name="Zhu Y."/>
            <person name="Li A."/>
            <person name="Zheng X."/>
            <person name="Wang L."/>
            <person name="Lu Z."/>
            <person name="Huang Y."/>
            <person name="Du W."/>
            <person name="Zhou Y."/>
            <person name="Huang L."/>
            <person name="Dai X."/>
        </authorList>
    </citation>
    <scope>NUCLEOTIDE SEQUENCE [LARGE SCALE GENOMIC DNA]</scope>
    <source>
        <strain evidence="2 3">YYQ-30</strain>
    </source>
</reference>
<keyword evidence="1" id="KW-1133">Transmembrane helix</keyword>
<proteinExistence type="predicted"/>
<feature type="transmembrane region" description="Helical" evidence="1">
    <location>
        <begin position="6"/>
        <end position="25"/>
    </location>
</feature>
<name>A0A849L162_9RHOB</name>
<dbReference type="EMBL" id="JABFBC010000001">
    <property type="protein sequence ID" value="NNU80012.1"/>
    <property type="molecule type" value="Genomic_DNA"/>
</dbReference>
<protein>
    <submittedName>
        <fullName evidence="2">Uncharacterized protein</fullName>
    </submittedName>
</protein>
<gene>
    <name evidence="2" type="ORF">HMH01_06120</name>
</gene>
<feature type="transmembrane region" description="Helical" evidence="1">
    <location>
        <begin position="32"/>
        <end position="48"/>
    </location>
</feature>
<dbReference type="Proteomes" id="UP000572377">
    <property type="component" value="Unassembled WGS sequence"/>
</dbReference>
<sequence length="89" mass="9495">MIGLLYLLAAGLFAFGVFWILARALPRQAYRIVSRGLAAAPGLLWTAVGLTSNLVGLIVLLSLVIWAALTLAAIAAERVVHGRVRDADR</sequence>
<organism evidence="2 3">
    <name type="scientific">Halovulum dunhuangense</name>
    <dbReference type="NCBI Taxonomy" id="1505036"/>
    <lineage>
        <taxon>Bacteria</taxon>
        <taxon>Pseudomonadati</taxon>
        <taxon>Pseudomonadota</taxon>
        <taxon>Alphaproteobacteria</taxon>
        <taxon>Rhodobacterales</taxon>
        <taxon>Paracoccaceae</taxon>
        <taxon>Halovulum</taxon>
    </lineage>
</organism>
<evidence type="ECO:0000313" key="3">
    <source>
        <dbReference type="Proteomes" id="UP000572377"/>
    </source>
</evidence>
<dbReference type="RefSeq" id="WP_171323444.1">
    <property type="nucleotide sequence ID" value="NZ_JABFBC010000001.1"/>
</dbReference>
<keyword evidence="3" id="KW-1185">Reference proteome</keyword>
<comment type="caution">
    <text evidence="2">The sequence shown here is derived from an EMBL/GenBank/DDBJ whole genome shotgun (WGS) entry which is preliminary data.</text>
</comment>
<accession>A0A849L162</accession>
<dbReference type="AlphaFoldDB" id="A0A849L162"/>
<keyword evidence="1" id="KW-0472">Membrane</keyword>